<dbReference type="EC" id="6.3.2.12" evidence="7"/>
<dbReference type="Pfam" id="PF08245">
    <property type="entry name" value="Mur_ligase_M"/>
    <property type="match status" value="1"/>
</dbReference>
<evidence type="ECO:0000256" key="4">
    <source>
        <dbReference type="ARBA" id="ARBA00022741"/>
    </source>
</evidence>
<keyword evidence="3" id="KW-0479">Metal-binding</keyword>
<feature type="domain" description="Mur ligase central" evidence="9">
    <location>
        <begin position="39"/>
        <end position="267"/>
    </location>
</feature>
<dbReference type="InterPro" id="IPR001645">
    <property type="entry name" value="Folylpolyglutamate_synth"/>
</dbReference>
<dbReference type="PANTHER" id="PTHR11136">
    <property type="entry name" value="FOLYLPOLYGLUTAMATE SYNTHASE-RELATED"/>
    <property type="match status" value="1"/>
</dbReference>
<name>A0AAD5TMR5_9FUNG</name>
<dbReference type="GO" id="GO:0005739">
    <property type="term" value="C:mitochondrion"/>
    <property type="evidence" value="ECO:0007669"/>
    <property type="project" value="TreeGrafter"/>
</dbReference>
<comment type="similarity">
    <text evidence="1 7">Belongs to the folylpolyglutamate synthase family.</text>
</comment>
<evidence type="ECO:0000313" key="11">
    <source>
        <dbReference type="Proteomes" id="UP001212152"/>
    </source>
</evidence>
<keyword evidence="7" id="KW-0554">One-carbon metabolism</keyword>
<dbReference type="SUPFAM" id="SSF53244">
    <property type="entry name" value="MurD-like peptide ligases, peptide-binding domain"/>
    <property type="match status" value="1"/>
</dbReference>
<dbReference type="GO" id="GO:0008841">
    <property type="term" value="F:dihydrofolate synthase activity"/>
    <property type="evidence" value="ECO:0007669"/>
    <property type="project" value="UniProtKB-EC"/>
</dbReference>
<dbReference type="GO" id="GO:0006730">
    <property type="term" value="P:one-carbon metabolic process"/>
    <property type="evidence" value="ECO:0007669"/>
    <property type="project" value="UniProtKB-KW"/>
</dbReference>
<keyword evidence="6" id="KW-0460">Magnesium</keyword>
<evidence type="ECO:0000256" key="8">
    <source>
        <dbReference type="SAM" id="SignalP"/>
    </source>
</evidence>
<dbReference type="EMBL" id="JADGJQ010000016">
    <property type="protein sequence ID" value="KAJ3180483.1"/>
    <property type="molecule type" value="Genomic_DNA"/>
</dbReference>
<evidence type="ECO:0000259" key="9">
    <source>
        <dbReference type="Pfam" id="PF08245"/>
    </source>
</evidence>
<reference evidence="10" key="1">
    <citation type="submission" date="2020-05" db="EMBL/GenBank/DDBJ databases">
        <title>Phylogenomic resolution of chytrid fungi.</title>
        <authorList>
            <person name="Stajich J.E."/>
            <person name="Amses K."/>
            <person name="Simmons R."/>
            <person name="Seto K."/>
            <person name="Myers J."/>
            <person name="Bonds A."/>
            <person name="Quandt C.A."/>
            <person name="Barry K."/>
            <person name="Liu P."/>
            <person name="Grigoriev I."/>
            <person name="Longcore J.E."/>
            <person name="James T.Y."/>
        </authorList>
    </citation>
    <scope>NUCLEOTIDE SEQUENCE</scope>
    <source>
        <strain evidence="10">JEL0379</strain>
    </source>
</reference>
<dbReference type="PANTHER" id="PTHR11136:SF0">
    <property type="entry name" value="DIHYDROFOLATE SYNTHETASE-RELATED"/>
    <property type="match status" value="1"/>
</dbReference>
<dbReference type="InterPro" id="IPR036565">
    <property type="entry name" value="Mur-like_cat_sf"/>
</dbReference>
<keyword evidence="2 7" id="KW-0436">Ligase</keyword>
<evidence type="ECO:0000256" key="3">
    <source>
        <dbReference type="ARBA" id="ARBA00022723"/>
    </source>
</evidence>
<keyword evidence="8" id="KW-0732">Signal</keyword>
<organism evidence="10 11">
    <name type="scientific">Geranomyces variabilis</name>
    <dbReference type="NCBI Taxonomy" id="109894"/>
    <lineage>
        <taxon>Eukaryota</taxon>
        <taxon>Fungi</taxon>
        <taxon>Fungi incertae sedis</taxon>
        <taxon>Chytridiomycota</taxon>
        <taxon>Chytridiomycota incertae sedis</taxon>
        <taxon>Chytridiomycetes</taxon>
        <taxon>Spizellomycetales</taxon>
        <taxon>Powellomycetaceae</taxon>
        <taxon>Geranomyces</taxon>
    </lineage>
</organism>
<evidence type="ECO:0000256" key="2">
    <source>
        <dbReference type="ARBA" id="ARBA00022598"/>
    </source>
</evidence>
<dbReference type="GO" id="GO:0004326">
    <property type="term" value="F:tetrahydrofolylpolyglutamate synthase activity"/>
    <property type="evidence" value="ECO:0007669"/>
    <property type="project" value="InterPro"/>
</dbReference>
<evidence type="ECO:0000256" key="5">
    <source>
        <dbReference type="ARBA" id="ARBA00022840"/>
    </source>
</evidence>
<evidence type="ECO:0000256" key="6">
    <source>
        <dbReference type="ARBA" id="ARBA00022842"/>
    </source>
</evidence>
<dbReference type="GO" id="GO:0005829">
    <property type="term" value="C:cytosol"/>
    <property type="evidence" value="ECO:0007669"/>
    <property type="project" value="TreeGrafter"/>
</dbReference>
<feature type="signal peptide" evidence="8">
    <location>
        <begin position="1"/>
        <end position="33"/>
    </location>
</feature>
<dbReference type="PIRSF" id="PIRSF001563">
    <property type="entry name" value="Folylpolyglu_synth"/>
    <property type="match status" value="1"/>
</dbReference>
<dbReference type="NCBIfam" id="TIGR01499">
    <property type="entry name" value="folC"/>
    <property type="match status" value="1"/>
</dbReference>
<dbReference type="GO" id="GO:0005524">
    <property type="term" value="F:ATP binding"/>
    <property type="evidence" value="ECO:0007669"/>
    <property type="project" value="UniProtKB-KW"/>
</dbReference>
<dbReference type="Gene3D" id="3.40.1190.10">
    <property type="entry name" value="Mur-like, catalytic domain"/>
    <property type="match status" value="1"/>
</dbReference>
<dbReference type="InterPro" id="IPR013221">
    <property type="entry name" value="Mur_ligase_cen"/>
</dbReference>
<keyword evidence="5 7" id="KW-0067">ATP-binding</keyword>
<dbReference type="InterPro" id="IPR036615">
    <property type="entry name" value="Mur_ligase_C_dom_sf"/>
</dbReference>
<feature type="chain" id="PRO_5042008267" description="Dihydrofolate synthetase" evidence="8">
    <location>
        <begin position="34"/>
        <end position="461"/>
    </location>
</feature>
<dbReference type="Proteomes" id="UP001212152">
    <property type="component" value="Unassembled WGS sequence"/>
</dbReference>
<accession>A0AAD5TMR5</accession>
<comment type="pathway">
    <text evidence="7">Cofactor biosynthesis; tetrahydrofolylpolyglutamate biosynthesis.</text>
</comment>
<dbReference type="GO" id="GO:0046872">
    <property type="term" value="F:metal ion binding"/>
    <property type="evidence" value="ECO:0007669"/>
    <property type="project" value="UniProtKB-KW"/>
</dbReference>
<sequence length="461" mass="47709">MSASGAASPAATITLGLERIAALLLHLGGPSAAYPIVQVAGTNGKGSVTALLAAILHNAGFSTGRFNSPHLVTPTDAIRINNAVVDPARYAAAYARAEAANTANDCHCSAFELQTAAAFLLFREASVDVAVVEVGVGGRLDATTASAPPAVCVVTAIGMDHVDLLGGSLEAIAAEKAGILRPGVKAAVFGPQDHDAAMAVLCEHAERLGIPAVKARPVRKVAPCSGNKSAPESALREIAFRYKGAEHIAKLALLGDFQLQNVGTALSVIPLLETLLGLPEIPLDAVKAALATVRWPGRLEWVDIPPQPLAAATTTAYRPRRILVDGAHNEPAAIALANFVHPHRGTNPVTWILAFTKGKDLAAILAHLVRPGDTIYATTFTPPDNMPWISCVAPAGIAAAARECGGTDGSSVSCIEVPSGGVGQCFELINGRAAPEAENFIVLCGSLYLVADLYRVFRLPI</sequence>
<dbReference type="AlphaFoldDB" id="A0AAD5TMR5"/>
<evidence type="ECO:0000256" key="7">
    <source>
        <dbReference type="PIRNR" id="PIRNR001563"/>
    </source>
</evidence>
<comment type="catalytic activity">
    <reaction evidence="7">
        <text>7,8-dihydropteroate + L-glutamate + ATP = 7,8-dihydrofolate + ADP + phosphate + H(+)</text>
        <dbReference type="Rhea" id="RHEA:23584"/>
        <dbReference type="ChEBI" id="CHEBI:15378"/>
        <dbReference type="ChEBI" id="CHEBI:17839"/>
        <dbReference type="ChEBI" id="CHEBI:29985"/>
        <dbReference type="ChEBI" id="CHEBI:30616"/>
        <dbReference type="ChEBI" id="CHEBI:43474"/>
        <dbReference type="ChEBI" id="CHEBI:57451"/>
        <dbReference type="ChEBI" id="CHEBI:456216"/>
        <dbReference type="EC" id="6.3.2.12"/>
    </reaction>
</comment>
<proteinExistence type="inferred from homology"/>
<dbReference type="SUPFAM" id="SSF53623">
    <property type="entry name" value="MurD-like peptide ligases, catalytic domain"/>
    <property type="match status" value="1"/>
</dbReference>
<comment type="caution">
    <text evidence="10">The sequence shown here is derived from an EMBL/GenBank/DDBJ whole genome shotgun (WGS) entry which is preliminary data.</text>
</comment>
<dbReference type="Gene3D" id="3.90.190.20">
    <property type="entry name" value="Mur ligase, C-terminal domain"/>
    <property type="match status" value="1"/>
</dbReference>
<protein>
    <recommendedName>
        <fullName evidence="7">Dihydrofolate synthetase</fullName>
        <ecNumber evidence="7">6.3.2.12</ecNumber>
    </recommendedName>
</protein>
<evidence type="ECO:0000256" key="1">
    <source>
        <dbReference type="ARBA" id="ARBA00008276"/>
    </source>
</evidence>
<keyword evidence="11" id="KW-1185">Reference proteome</keyword>
<evidence type="ECO:0000313" key="10">
    <source>
        <dbReference type="EMBL" id="KAJ3180483.1"/>
    </source>
</evidence>
<gene>
    <name evidence="10" type="primary">FOL3</name>
    <name evidence="10" type="ORF">HDU87_001992</name>
</gene>
<keyword evidence="4 7" id="KW-0547">Nucleotide-binding</keyword>